<dbReference type="GO" id="GO:0003676">
    <property type="term" value="F:nucleic acid binding"/>
    <property type="evidence" value="ECO:0007669"/>
    <property type="project" value="InterPro"/>
</dbReference>
<dbReference type="CDD" id="cd00590">
    <property type="entry name" value="RRM_SF"/>
    <property type="match status" value="1"/>
</dbReference>
<dbReference type="EMBL" id="OX451737">
    <property type="protein sequence ID" value="CAI8598784.1"/>
    <property type="molecule type" value="Genomic_DNA"/>
</dbReference>
<dbReference type="Proteomes" id="UP001157006">
    <property type="component" value="Chromosome 2"/>
</dbReference>
<accession>A0AAV0ZKS1</accession>
<protein>
    <recommendedName>
        <fullName evidence="3">DUF4283 domain-containing protein</fullName>
    </recommendedName>
</protein>
<sequence length="399" mass="45158">MVRIVDTNSNNDVWTKVVNKNGSGKVITKWDVSGSGRRKGNGLSLSTFFVIKFNDKWRANDLYVEFKLLGDINEVFVPPKRDKRGRRYGSVRFFNVEDERRTFADVTQNNLDTCLKEVKGIRLTTRSLSYSADVDDMRWLVKAFVGKALEPEMTYNMKRLFNDDGIFSIIVTPLGANFCLLEDLVDGIPCHAWNAKFFELIFASLGTYVNCDVNTLIKLSLDVAIISIRTRPGKGGSDRVENIGPTDGTNLTKGPRTFNDACKKLKTVKPKRRKVKEVRDLGEKVEFIPSYYACIFPRKNGETYIFSSSTKAGIREDDSISNGTFPFCNSLIDSEVLRCNRRLLKNEESEVGKKIWDLITKLGAVSRVERVVSIKEVENMESKDKKGVLEKKAVLNVLL</sequence>
<name>A0AAV0ZKS1_VICFA</name>
<evidence type="ECO:0008006" key="3">
    <source>
        <dbReference type="Google" id="ProtNLM"/>
    </source>
</evidence>
<reference evidence="1 2" key="1">
    <citation type="submission" date="2023-01" db="EMBL/GenBank/DDBJ databases">
        <authorList>
            <person name="Kreplak J."/>
        </authorList>
    </citation>
    <scope>NUCLEOTIDE SEQUENCE [LARGE SCALE GENOMIC DNA]</scope>
</reference>
<dbReference type="AlphaFoldDB" id="A0AAV0ZKS1"/>
<dbReference type="InterPro" id="IPR035979">
    <property type="entry name" value="RBD_domain_sf"/>
</dbReference>
<gene>
    <name evidence="1" type="ORF">VFH_II144440</name>
</gene>
<organism evidence="1 2">
    <name type="scientific">Vicia faba</name>
    <name type="common">Broad bean</name>
    <name type="synonym">Faba vulgaris</name>
    <dbReference type="NCBI Taxonomy" id="3906"/>
    <lineage>
        <taxon>Eukaryota</taxon>
        <taxon>Viridiplantae</taxon>
        <taxon>Streptophyta</taxon>
        <taxon>Embryophyta</taxon>
        <taxon>Tracheophyta</taxon>
        <taxon>Spermatophyta</taxon>
        <taxon>Magnoliopsida</taxon>
        <taxon>eudicotyledons</taxon>
        <taxon>Gunneridae</taxon>
        <taxon>Pentapetalae</taxon>
        <taxon>rosids</taxon>
        <taxon>fabids</taxon>
        <taxon>Fabales</taxon>
        <taxon>Fabaceae</taxon>
        <taxon>Papilionoideae</taxon>
        <taxon>50 kb inversion clade</taxon>
        <taxon>NPAAA clade</taxon>
        <taxon>Hologalegina</taxon>
        <taxon>IRL clade</taxon>
        <taxon>Fabeae</taxon>
        <taxon>Vicia</taxon>
    </lineage>
</organism>
<dbReference type="SUPFAM" id="SSF54928">
    <property type="entry name" value="RNA-binding domain, RBD"/>
    <property type="match status" value="1"/>
</dbReference>
<evidence type="ECO:0000313" key="2">
    <source>
        <dbReference type="Proteomes" id="UP001157006"/>
    </source>
</evidence>
<evidence type="ECO:0000313" key="1">
    <source>
        <dbReference type="EMBL" id="CAI8598784.1"/>
    </source>
</evidence>
<proteinExistence type="predicted"/>
<keyword evidence="2" id="KW-1185">Reference proteome</keyword>